<evidence type="ECO:0000256" key="4">
    <source>
        <dbReference type="PROSITE-ProRule" id="PRU00354"/>
    </source>
</evidence>
<feature type="domain" description="PABS" evidence="5">
    <location>
        <begin position="14"/>
        <end position="251"/>
    </location>
</feature>
<dbReference type="SUPFAM" id="SSF53335">
    <property type="entry name" value="S-adenosyl-L-methionine-dependent methyltransferases"/>
    <property type="match status" value="1"/>
</dbReference>
<evidence type="ECO:0000313" key="6">
    <source>
        <dbReference type="EMBL" id="MBE1426930.1"/>
    </source>
</evidence>
<comment type="caution">
    <text evidence="6">The sequence shown here is derived from an EMBL/GenBank/DDBJ whole genome shotgun (WGS) entry which is preliminary data.</text>
</comment>
<dbReference type="CDD" id="cd02440">
    <property type="entry name" value="AdoMet_MTases"/>
    <property type="match status" value="1"/>
</dbReference>
<dbReference type="InterPro" id="IPR030374">
    <property type="entry name" value="PABS"/>
</dbReference>
<organism evidence="6 7">
    <name type="scientific">Desulfomicrobium macestii</name>
    <dbReference type="NCBI Taxonomy" id="90731"/>
    <lineage>
        <taxon>Bacteria</taxon>
        <taxon>Pseudomonadati</taxon>
        <taxon>Thermodesulfobacteriota</taxon>
        <taxon>Desulfovibrionia</taxon>
        <taxon>Desulfovibrionales</taxon>
        <taxon>Desulfomicrobiaceae</taxon>
        <taxon>Desulfomicrobium</taxon>
    </lineage>
</organism>
<proteinExistence type="inferred from homology"/>
<dbReference type="Proteomes" id="UP000639010">
    <property type="component" value="Unassembled WGS sequence"/>
</dbReference>
<comment type="similarity">
    <text evidence="1">Belongs to the spermidine/spermine synthase family.</text>
</comment>
<feature type="active site" description="Proton acceptor" evidence="4">
    <location>
        <position position="168"/>
    </location>
</feature>
<accession>A0ABR9H8B7</accession>
<evidence type="ECO:0000256" key="2">
    <source>
        <dbReference type="ARBA" id="ARBA00022679"/>
    </source>
</evidence>
<keyword evidence="3 4" id="KW-0620">Polyamine biosynthesis</keyword>
<gene>
    <name evidence="6" type="ORF">H4684_003614</name>
</gene>
<evidence type="ECO:0000256" key="1">
    <source>
        <dbReference type="ARBA" id="ARBA00007867"/>
    </source>
</evidence>
<reference evidence="6 7" key="1">
    <citation type="submission" date="2020-10" db="EMBL/GenBank/DDBJ databases">
        <title>Genomic Encyclopedia of Type Strains, Phase IV (KMG-IV): sequencing the most valuable type-strain genomes for metagenomic binning, comparative biology and taxonomic classification.</title>
        <authorList>
            <person name="Goeker M."/>
        </authorList>
    </citation>
    <scope>NUCLEOTIDE SEQUENCE [LARGE SCALE GENOMIC DNA]</scope>
    <source>
        <strain evidence="6 7">DSM 4194</strain>
    </source>
</reference>
<keyword evidence="2 4" id="KW-0808">Transferase</keyword>
<dbReference type="EC" id="2.5.1.16" evidence="6"/>
<sequence>MKKCLKRFIIFVTAIIFSLAIVFLYLLPTSADVIDEKESPYQTIFISEANGIRRMHVGSLLDRSSAMDLKDPYRHVYEYTAMMMLVSGYVDAPKKILVVGLGGGTVTRTLRMIYPDAEITNVEFDPEIVAMARQYFGYAEDAKMKLVVEDARRWLRRTTEQFDMILLDAYHGGYIPFHLTTREFLGIVRERLSQGGVVCSNTWISQALADRESATYHAVFGGFHHYIGKLSTNRIVMAAPGGLPSPEVVRNRLAELEATRKPQRLDLKGMFENHFAPNPTWPDGTKVLTDDYAPVNLLKDDT</sequence>
<dbReference type="GO" id="GO:0004766">
    <property type="term" value="F:spermidine synthase activity"/>
    <property type="evidence" value="ECO:0007669"/>
    <property type="project" value="UniProtKB-EC"/>
</dbReference>
<dbReference type="EMBL" id="JADBGG010000038">
    <property type="protein sequence ID" value="MBE1426930.1"/>
    <property type="molecule type" value="Genomic_DNA"/>
</dbReference>
<keyword evidence="7" id="KW-1185">Reference proteome</keyword>
<dbReference type="PANTHER" id="PTHR43317:SF1">
    <property type="entry name" value="THERMOSPERMINE SYNTHASE ACAULIS5"/>
    <property type="match status" value="1"/>
</dbReference>
<evidence type="ECO:0000313" key="7">
    <source>
        <dbReference type="Proteomes" id="UP000639010"/>
    </source>
</evidence>
<dbReference type="Pfam" id="PF01564">
    <property type="entry name" value="Spermine_synth"/>
    <property type="match status" value="1"/>
</dbReference>
<dbReference type="PROSITE" id="PS51006">
    <property type="entry name" value="PABS_2"/>
    <property type="match status" value="1"/>
</dbReference>
<dbReference type="RefSeq" id="WP_192624772.1">
    <property type="nucleotide sequence ID" value="NZ_JADBGG010000038.1"/>
</dbReference>
<dbReference type="Gene3D" id="3.40.50.150">
    <property type="entry name" value="Vaccinia Virus protein VP39"/>
    <property type="match status" value="1"/>
</dbReference>
<dbReference type="NCBIfam" id="NF037959">
    <property type="entry name" value="MFS_SpdSyn"/>
    <property type="match status" value="1"/>
</dbReference>
<dbReference type="InterPro" id="IPR029063">
    <property type="entry name" value="SAM-dependent_MTases_sf"/>
</dbReference>
<evidence type="ECO:0000259" key="5">
    <source>
        <dbReference type="PROSITE" id="PS51006"/>
    </source>
</evidence>
<evidence type="ECO:0000256" key="3">
    <source>
        <dbReference type="ARBA" id="ARBA00023115"/>
    </source>
</evidence>
<name>A0ABR9H8B7_9BACT</name>
<protein>
    <submittedName>
        <fullName evidence="6">Spermidine synthase</fullName>
        <ecNumber evidence="6">2.5.1.16</ecNumber>
    </submittedName>
</protein>
<dbReference type="PANTHER" id="PTHR43317">
    <property type="entry name" value="THERMOSPERMINE SYNTHASE ACAULIS5"/>
    <property type="match status" value="1"/>
</dbReference>